<evidence type="ECO:0000256" key="8">
    <source>
        <dbReference type="SAM" id="MobiDB-lite"/>
    </source>
</evidence>
<feature type="region of interest" description="Disordered" evidence="8">
    <location>
        <begin position="829"/>
        <end position="855"/>
    </location>
</feature>
<feature type="region of interest" description="Disordered" evidence="8">
    <location>
        <begin position="78"/>
        <end position="246"/>
    </location>
</feature>
<dbReference type="OrthoDB" id="545240at2759"/>
<evidence type="ECO:0000256" key="6">
    <source>
        <dbReference type="ARBA" id="ARBA00023288"/>
    </source>
</evidence>
<keyword evidence="5" id="KW-0472">Membrane</keyword>
<feature type="compositionally biased region" description="Low complexity" evidence="8">
    <location>
        <begin position="286"/>
        <end position="301"/>
    </location>
</feature>
<dbReference type="PANTHER" id="PTHR47249">
    <property type="entry name" value="VACUOLAR PROTEIN 8"/>
    <property type="match status" value="1"/>
</dbReference>
<evidence type="ECO:0000256" key="1">
    <source>
        <dbReference type="ARBA" id="ARBA00004592"/>
    </source>
</evidence>
<dbReference type="SUPFAM" id="SSF48371">
    <property type="entry name" value="ARM repeat"/>
    <property type="match status" value="1"/>
</dbReference>
<feature type="compositionally biased region" description="Acidic residues" evidence="8">
    <location>
        <begin position="977"/>
        <end position="986"/>
    </location>
</feature>
<proteinExistence type="inferred from homology"/>
<dbReference type="PANTHER" id="PTHR47249:SF1">
    <property type="entry name" value="VACUOLAR PROTEIN 8"/>
    <property type="match status" value="1"/>
</dbReference>
<dbReference type="AlphaFoldDB" id="A0A9W6C1U8"/>
<keyword evidence="4" id="KW-0677">Repeat</keyword>
<feature type="region of interest" description="Disordered" evidence="8">
    <location>
        <begin position="1125"/>
        <end position="1189"/>
    </location>
</feature>
<dbReference type="SMART" id="SM00185">
    <property type="entry name" value="ARM"/>
    <property type="match status" value="5"/>
</dbReference>
<keyword evidence="6" id="KW-0449">Lipoprotein</keyword>
<dbReference type="Gene3D" id="1.25.10.10">
    <property type="entry name" value="Leucine-rich Repeat Variant"/>
    <property type="match status" value="2"/>
</dbReference>
<feature type="region of interest" description="Disordered" evidence="8">
    <location>
        <begin position="967"/>
        <end position="1002"/>
    </location>
</feature>
<dbReference type="GO" id="GO:0005774">
    <property type="term" value="C:vacuolar membrane"/>
    <property type="evidence" value="ECO:0007669"/>
    <property type="project" value="UniProtKB-SubCell"/>
</dbReference>
<evidence type="ECO:0000256" key="3">
    <source>
        <dbReference type="ARBA" id="ARBA00022554"/>
    </source>
</evidence>
<dbReference type="Proteomes" id="UP001165080">
    <property type="component" value="Unassembled WGS sequence"/>
</dbReference>
<feature type="compositionally biased region" description="Gly residues" evidence="8">
    <location>
        <begin position="229"/>
        <end position="242"/>
    </location>
</feature>
<accession>A0A9W6C1U8</accession>
<dbReference type="EMBL" id="BRXU01000055">
    <property type="protein sequence ID" value="GLC61930.1"/>
    <property type="molecule type" value="Genomic_DNA"/>
</dbReference>
<comment type="subcellular location">
    <subcellularLocation>
        <location evidence="1">Vacuole membrane</location>
        <topology evidence="1">Lipid-anchor</topology>
    </subcellularLocation>
</comment>
<sequence length="1273" mass="128652">MVASSGVLLSPTRAPKAAQDRPHTSSSHTLASLGSPTQTRAAHIPNACTSPTSRRTVRACSALPFGFPSFGFPPFGFPTAPSQPAKAGPSGSEGDWIRTAGSPSGGCDSEADVGGVAAGSSSSSGAANAAGVHNAPSRRRLNLPSLSSHQPETTAAAAAGTATIAGKGPHDPASVEALPSAESGDWVSAEPGQQQPQQPQQGGGGAAGRRGSPLPYPWRLSEEDDLGGDLAGGYGCGLGPGGPETRQELDVRQLPQLLAQLSCGDDDEPVGSGTLELSNAGGQRATTTTTTSSDSGSLPGGLDRDPGCSPPHQPHRPSARTPAAATHRRLRQRQQLRRALLDQIHSGLAGGKLRAGELLAVPGLVPFLTAATGMAGEGGLYGAGGDRWPVVSESGVNASTGVALECLCTLLSEESLPAAALTHQPLLEQQLVEAVGAAVGVLRAARLPSEVNAPPAHNTTSPGGGGGGWADGTAAAYGWSADVSAAFFAASVLVRAARLPVLAEAAVAAGGLGLMVRLMGCRPTMLAQMAVFATYKLVRQPPPHVAGAAAFPHAAQAGCRSEQQQEEGEEGEGEQRRADRERSWREGALLAVAQCGGVGALCGCLEALEDRASRDMASSLMLDMALLPQVPAVVAGLNHVAPLVGLMGSRRCDPIARMYSLLVLARLANHSAECQMDAVREGAVEPLLGLVRRGCEEEQTHACRLLAILAQAVPTHGRMKALGVVQAVLPLLRPTRGSAAAAVVAEHACSVLAVLAQNPDMHFHLVGAGGVPALVPLLTTGTDKARTYVLASLMLLCEQEERHAAVVVRAGALPTLVAMVGETGATATAAVGSASPPHPAGGGGGGGGGPPQRGQSVASTWEFAAAVVCSLSRYVDVQSELLSCGALPALIRCLGQGPPESAINATEALVHLAAGEAAAKRAVARDPAACAALLRLLGHDKPAARYWSLQLLRTLSTDDRALWMAAGLPPAPSWSPAEEEGEEGSPEDWSGAQGPAPEPAQLRGWTAPSALAAAAASLGLRPPHSPPPSSGEDRDRGGASTARSVELVSALVRLLQWVEPEGQAASWQQGRCRVLAGWLLARMCGLSECAPVLLATGAVRELMGVLAEEQRRMEELAAAAAAAAGGREAMRDAPPPPPPLPLLSGGEAGDGGDGSGTEGDVDEEDTEGRAPGHGGAGASPGSAGSSMDLTAALGGGLGLGSGSSGGGGMGGVAGGAGGYPRRVRFDMNARAAAAAALLAVARTGRDGRLAVLAELALVQWMGTAVRLDELDRA</sequence>
<feature type="compositionally biased region" description="Low complexity" evidence="8">
    <location>
        <begin position="142"/>
        <end position="166"/>
    </location>
</feature>
<dbReference type="InterPro" id="IPR000225">
    <property type="entry name" value="Armadillo"/>
</dbReference>
<keyword evidence="3" id="KW-0926">Vacuole</keyword>
<feature type="compositionally biased region" description="Polar residues" evidence="8">
    <location>
        <begin position="24"/>
        <end position="40"/>
    </location>
</feature>
<feature type="compositionally biased region" description="Low complexity" evidence="8">
    <location>
        <begin position="113"/>
        <end position="132"/>
    </location>
</feature>
<evidence type="ECO:0000256" key="7">
    <source>
        <dbReference type="ARBA" id="ARBA00026209"/>
    </source>
</evidence>
<reference evidence="9 10" key="1">
    <citation type="journal article" date="2023" name="Commun. Biol.">
        <title>Reorganization of the ancestral sex-determining regions during the evolution of trioecy in Pleodorina starrii.</title>
        <authorList>
            <person name="Takahashi K."/>
            <person name="Suzuki S."/>
            <person name="Kawai-Toyooka H."/>
            <person name="Yamamoto K."/>
            <person name="Hamaji T."/>
            <person name="Ootsuki R."/>
            <person name="Yamaguchi H."/>
            <person name="Kawachi M."/>
            <person name="Higashiyama T."/>
            <person name="Nozaki H."/>
        </authorList>
    </citation>
    <scope>NUCLEOTIDE SEQUENCE [LARGE SCALE GENOMIC DNA]</scope>
    <source>
        <strain evidence="9 10">NIES-4479</strain>
    </source>
</reference>
<dbReference type="GO" id="GO:0043495">
    <property type="term" value="F:protein-membrane adaptor activity"/>
    <property type="evidence" value="ECO:0007669"/>
    <property type="project" value="InterPro"/>
</dbReference>
<feature type="compositionally biased region" description="Polar residues" evidence="8">
    <location>
        <begin position="275"/>
        <end position="285"/>
    </location>
</feature>
<evidence type="ECO:0000256" key="5">
    <source>
        <dbReference type="ARBA" id="ARBA00023136"/>
    </source>
</evidence>
<dbReference type="GO" id="GO:0071562">
    <property type="term" value="P:nucleus-vacuole junction assembly"/>
    <property type="evidence" value="ECO:0007669"/>
    <property type="project" value="InterPro"/>
</dbReference>
<organism evidence="9 10">
    <name type="scientific">Pleodorina starrii</name>
    <dbReference type="NCBI Taxonomy" id="330485"/>
    <lineage>
        <taxon>Eukaryota</taxon>
        <taxon>Viridiplantae</taxon>
        <taxon>Chlorophyta</taxon>
        <taxon>core chlorophytes</taxon>
        <taxon>Chlorophyceae</taxon>
        <taxon>CS clade</taxon>
        <taxon>Chlamydomonadales</taxon>
        <taxon>Volvocaceae</taxon>
        <taxon>Pleodorina</taxon>
    </lineage>
</organism>
<evidence type="ECO:0000313" key="10">
    <source>
        <dbReference type="Proteomes" id="UP001165080"/>
    </source>
</evidence>
<feature type="region of interest" description="Disordered" evidence="8">
    <location>
        <begin position="1018"/>
        <end position="1041"/>
    </location>
</feature>
<dbReference type="InterPro" id="IPR045156">
    <property type="entry name" value="Vac8"/>
</dbReference>
<feature type="region of interest" description="Disordered" evidence="8">
    <location>
        <begin position="1"/>
        <end position="53"/>
    </location>
</feature>
<feature type="compositionally biased region" description="Gly residues" evidence="8">
    <location>
        <begin position="1146"/>
        <end position="1157"/>
    </location>
</feature>
<feature type="region of interest" description="Disordered" evidence="8">
    <location>
        <begin position="262"/>
        <end position="331"/>
    </location>
</feature>
<evidence type="ECO:0000256" key="4">
    <source>
        <dbReference type="ARBA" id="ARBA00022737"/>
    </source>
</evidence>
<name>A0A9W6C1U8_9CHLO</name>
<feature type="compositionally biased region" description="Gly residues" evidence="8">
    <location>
        <begin position="840"/>
        <end position="851"/>
    </location>
</feature>
<gene>
    <name evidence="9" type="primary">PLEST011461</name>
    <name evidence="9" type="ORF">PLESTB_001820700</name>
</gene>
<feature type="region of interest" description="Disordered" evidence="8">
    <location>
        <begin position="556"/>
        <end position="580"/>
    </location>
</feature>
<keyword evidence="10" id="KW-1185">Reference proteome</keyword>
<evidence type="ECO:0000313" key="9">
    <source>
        <dbReference type="EMBL" id="GLC61930.1"/>
    </source>
</evidence>
<dbReference type="InterPro" id="IPR011989">
    <property type="entry name" value="ARM-like"/>
</dbReference>
<comment type="caution">
    <text evidence="9">The sequence shown here is derived from an EMBL/GenBank/DDBJ whole genome shotgun (WGS) entry which is preliminary data.</text>
</comment>
<protein>
    <recommendedName>
        <fullName evidence="7">Vacuolar protein 8</fullName>
    </recommendedName>
</protein>
<comment type="similarity">
    <text evidence="2">Belongs to the beta-catenin family.</text>
</comment>
<dbReference type="InterPro" id="IPR016024">
    <property type="entry name" value="ARM-type_fold"/>
</dbReference>
<evidence type="ECO:0000256" key="2">
    <source>
        <dbReference type="ARBA" id="ARBA00005462"/>
    </source>
</evidence>